<dbReference type="STRING" id="415425.SAMN05444363_2301"/>
<name>A0A1M6FRE6_9FLAO</name>
<dbReference type="Gene3D" id="3.40.50.2000">
    <property type="entry name" value="Glycogen Phosphorylase B"/>
    <property type="match status" value="2"/>
</dbReference>
<accession>A0A1M6FRE6</accession>
<organism evidence="2 3">
    <name type="scientific">Flavobacterium terrae</name>
    <dbReference type="NCBI Taxonomy" id="415425"/>
    <lineage>
        <taxon>Bacteria</taxon>
        <taxon>Pseudomonadati</taxon>
        <taxon>Bacteroidota</taxon>
        <taxon>Flavobacteriia</taxon>
        <taxon>Flavobacteriales</taxon>
        <taxon>Flavobacteriaceae</taxon>
        <taxon>Flavobacterium</taxon>
    </lineage>
</organism>
<dbReference type="PANTHER" id="PTHR12526:SF630">
    <property type="entry name" value="GLYCOSYLTRANSFERASE"/>
    <property type="match status" value="1"/>
</dbReference>
<dbReference type="Proteomes" id="UP000184488">
    <property type="component" value="Unassembled WGS sequence"/>
</dbReference>
<dbReference type="AlphaFoldDB" id="A0A1M6FRE6"/>
<dbReference type="EMBL" id="FQZI01000004">
    <property type="protein sequence ID" value="SHJ00199.1"/>
    <property type="molecule type" value="Genomic_DNA"/>
</dbReference>
<reference evidence="3" key="1">
    <citation type="submission" date="2016-11" db="EMBL/GenBank/DDBJ databases">
        <authorList>
            <person name="Varghese N."/>
            <person name="Submissions S."/>
        </authorList>
    </citation>
    <scope>NUCLEOTIDE SEQUENCE [LARGE SCALE GENOMIC DNA]</scope>
    <source>
        <strain evidence="3">DSM 18829</strain>
    </source>
</reference>
<dbReference type="SUPFAM" id="SSF53756">
    <property type="entry name" value="UDP-Glycosyltransferase/glycogen phosphorylase"/>
    <property type="match status" value="1"/>
</dbReference>
<dbReference type="RefSeq" id="WP_073311587.1">
    <property type="nucleotide sequence ID" value="NZ_FQZI01000004.1"/>
</dbReference>
<dbReference type="PANTHER" id="PTHR12526">
    <property type="entry name" value="GLYCOSYLTRANSFERASE"/>
    <property type="match status" value="1"/>
</dbReference>
<dbReference type="CDD" id="cd03801">
    <property type="entry name" value="GT4_PimA-like"/>
    <property type="match status" value="1"/>
</dbReference>
<evidence type="ECO:0000313" key="3">
    <source>
        <dbReference type="Proteomes" id="UP000184488"/>
    </source>
</evidence>
<dbReference type="Pfam" id="PF00534">
    <property type="entry name" value="Glycos_transf_1"/>
    <property type="match status" value="1"/>
</dbReference>
<feature type="domain" description="Glycosyl transferase family 1" evidence="1">
    <location>
        <begin position="202"/>
        <end position="363"/>
    </location>
</feature>
<evidence type="ECO:0000259" key="1">
    <source>
        <dbReference type="Pfam" id="PF00534"/>
    </source>
</evidence>
<dbReference type="OrthoDB" id="596635at2"/>
<keyword evidence="2" id="KW-0808">Transferase</keyword>
<dbReference type="GO" id="GO:0016757">
    <property type="term" value="F:glycosyltransferase activity"/>
    <property type="evidence" value="ECO:0007669"/>
    <property type="project" value="InterPro"/>
</dbReference>
<keyword evidence="3" id="KW-1185">Reference proteome</keyword>
<gene>
    <name evidence="2" type="ORF">SAMN05444363_2301</name>
</gene>
<evidence type="ECO:0000313" key="2">
    <source>
        <dbReference type="EMBL" id="SHJ00199.1"/>
    </source>
</evidence>
<protein>
    <submittedName>
        <fullName evidence="2">Colanic acid/amylovoran biosynthesis glycosyltransferase</fullName>
    </submittedName>
</protein>
<dbReference type="InterPro" id="IPR001296">
    <property type="entry name" value="Glyco_trans_1"/>
</dbReference>
<proteinExistence type="predicted"/>
<sequence>MKDNLKIAIYSGEIPSTTFIERLILGLSDKGCKILLFGYVTKKIKYKEGVIIRGYADNRWYKMSQFLRYSVLLFLFRNTEKKKLDEYIAKEMKKKTFAKMKYYPVLWHKPHIFHLQWTKSVKDWIWVQDFGIKLVVSLRGTHITTTPLSDLKVSEEYKKYFPRIDGFHAVSEALKKEGEKYGADSSKIKVVYSGLSEADFVDKKRNQDKVFKIISVGRNHWIKGYSYALDSCKILKENQFEFEYTIIGASGAEELEFVKEKYKLSKEVIFTGNKSFNEVQESIKNADLLLLPSIEEGIANTVLEAMQLGTIVLTTNCGGMSEVIKNGKNGFIVPIRDPQMIAESIMNLASMDQKKSEEIIKEAFITIQNNHSEKKMITDMISLYNDVLNNAYQNSSQDKLGK</sequence>